<reference evidence="3" key="1">
    <citation type="journal article" date="2021" name="Mol. Ecol. Resour.">
        <title>Phylogenomic analyses of the genus Drosophila reveals genomic signals of climate adaptation.</title>
        <authorList>
            <person name="Li F."/>
            <person name="Rane R.V."/>
            <person name="Luria V."/>
            <person name="Xiong Z."/>
            <person name="Chen J."/>
            <person name="Li Z."/>
            <person name="Catullo R.A."/>
            <person name="Griffin P.C."/>
            <person name="Schiffer M."/>
            <person name="Pearce S."/>
            <person name="Lee S.F."/>
            <person name="McElroy K."/>
            <person name="Stocker A."/>
            <person name="Shirriffs J."/>
            <person name="Cockerell F."/>
            <person name="Coppin C."/>
            <person name="Sgro C.M."/>
            <person name="Karger A."/>
            <person name="Cain J.W."/>
            <person name="Weber J.A."/>
            <person name="Santpere G."/>
            <person name="Kirschner M.W."/>
            <person name="Hoffmann A.A."/>
            <person name="Oakeshott J.G."/>
            <person name="Zhang G."/>
        </authorList>
    </citation>
    <scope>NUCLEOTIDE SEQUENCE</scope>
    <source>
        <strain evidence="3">BGI-SZ-2011g</strain>
    </source>
</reference>
<feature type="signal peptide" evidence="2">
    <location>
        <begin position="1"/>
        <end position="19"/>
    </location>
</feature>
<gene>
    <name evidence="3" type="ORF">KR093_000392</name>
</gene>
<evidence type="ECO:0000256" key="1">
    <source>
        <dbReference type="SAM" id="MobiDB-lite"/>
    </source>
</evidence>
<evidence type="ECO:0000313" key="4">
    <source>
        <dbReference type="Proteomes" id="UP001200034"/>
    </source>
</evidence>
<keyword evidence="4" id="KW-1185">Reference proteome</keyword>
<evidence type="ECO:0000256" key="2">
    <source>
        <dbReference type="SAM" id="SignalP"/>
    </source>
</evidence>
<name>A0AAD4PH74_9MUSC</name>
<feature type="region of interest" description="Disordered" evidence="1">
    <location>
        <begin position="43"/>
        <end position="88"/>
    </location>
</feature>
<dbReference type="Proteomes" id="UP001200034">
    <property type="component" value="Unassembled WGS sequence"/>
</dbReference>
<dbReference type="EMBL" id="JAJJHW010003409">
    <property type="protein sequence ID" value="KAH8358451.1"/>
    <property type="molecule type" value="Genomic_DNA"/>
</dbReference>
<feature type="compositionally biased region" description="Low complexity" evidence="1">
    <location>
        <begin position="47"/>
        <end position="74"/>
    </location>
</feature>
<dbReference type="AlphaFoldDB" id="A0AAD4PH74"/>
<feature type="chain" id="PRO_5042195743" evidence="2">
    <location>
        <begin position="20"/>
        <end position="207"/>
    </location>
</feature>
<feature type="non-terminal residue" evidence="3">
    <location>
        <position position="1"/>
    </location>
</feature>
<sequence length="207" mass="22236">PTISQLLIAAAALICLCAADVSHINQKPPQDVLVPFNDLLPPPLEESTTTSTTTTTTTTTATKPTKKSYYQQQAKSKDTLHQASTTKSQPELQLALDLLPPFVEAPESNAAEQPQIKDVRATTQQPLVSSRPTATTKRSATLVAKPPRVARPNSIGSAAAASSLVPQKSSISDDLITQYLTNFQFTTRRPSRGALPTLTPFPNHIKI</sequence>
<proteinExistence type="predicted"/>
<protein>
    <submittedName>
        <fullName evidence="3">Uncharacterized protein</fullName>
    </submittedName>
</protein>
<accession>A0AAD4PH74</accession>
<evidence type="ECO:0000313" key="3">
    <source>
        <dbReference type="EMBL" id="KAH8358451.1"/>
    </source>
</evidence>
<comment type="caution">
    <text evidence="3">The sequence shown here is derived from an EMBL/GenBank/DDBJ whole genome shotgun (WGS) entry which is preliminary data.</text>
</comment>
<organism evidence="3 4">
    <name type="scientific">Drosophila rubida</name>
    <dbReference type="NCBI Taxonomy" id="30044"/>
    <lineage>
        <taxon>Eukaryota</taxon>
        <taxon>Metazoa</taxon>
        <taxon>Ecdysozoa</taxon>
        <taxon>Arthropoda</taxon>
        <taxon>Hexapoda</taxon>
        <taxon>Insecta</taxon>
        <taxon>Pterygota</taxon>
        <taxon>Neoptera</taxon>
        <taxon>Endopterygota</taxon>
        <taxon>Diptera</taxon>
        <taxon>Brachycera</taxon>
        <taxon>Muscomorpha</taxon>
        <taxon>Ephydroidea</taxon>
        <taxon>Drosophilidae</taxon>
        <taxon>Drosophila</taxon>
    </lineage>
</organism>
<keyword evidence="2" id="KW-0732">Signal</keyword>